<dbReference type="EMBL" id="CP139960">
    <property type="protein sequence ID" value="WQD36311.1"/>
    <property type="molecule type" value="Genomic_DNA"/>
</dbReference>
<proteinExistence type="predicted"/>
<reference evidence="2 3" key="1">
    <citation type="submission" date="2023-12" db="EMBL/GenBank/DDBJ databases">
        <title>Genome sequencing and assembly of bacterial species from a model synthetic community.</title>
        <authorList>
            <person name="Hogle S.L."/>
        </authorList>
    </citation>
    <scope>NUCLEOTIDE SEQUENCE [LARGE SCALE GENOMIC DNA]</scope>
    <source>
        <strain evidence="2 3">HAMBI_3031</strain>
    </source>
</reference>
<organism evidence="2 3">
    <name type="scientific">Niabella yanshanensis</name>
    <dbReference type="NCBI Taxonomy" id="577386"/>
    <lineage>
        <taxon>Bacteria</taxon>
        <taxon>Pseudomonadati</taxon>
        <taxon>Bacteroidota</taxon>
        <taxon>Chitinophagia</taxon>
        <taxon>Chitinophagales</taxon>
        <taxon>Chitinophagaceae</taxon>
        <taxon>Niabella</taxon>
    </lineage>
</organism>
<evidence type="ECO:0000313" key="2">
    <source>
        <dbReference type="EMBL" id="WQD36311.1"/>
    </source>
</evidence>
<keyword evidence="3" id="KW-1185">Reference proteome</keyword>
<dbReference type="Gene3D" id="1.10.472.60">
    <property type="entry name" value="putative protein disulfide isomerase domain"/>
    <property type="match status" value="1"/>
</dbReference>
<dbReference type="InterPro" id="IPR036249">
    <property type="entry name" value="Thioredoxin-like_sf"/>
</dbReference>
<dbReference type="Proteomes" id="UP001325680">
    <property type="component" value="Chromosome"/>
</dbReference>
<dbReference type="CDD" id="cd03025">
    <property type="entry name" value="DsbA_FrnE_like"/>
    <property type="match status" value="1"/>
</dbReference>
<evidence type="ECO:0000313" key="3">
    <source>
        <dbReference type="Proteomes" id="UP001325680"/>
    </source>
</evidence>
<accession>A0ABZ0W2I6</accession>
<protein>
    <submittedName>
        <fullName evidence="2">DsbA family protein</fullName>
    </submittedName>
</protein>
<dbReference type="PANTHER" id="PTHR13887:SF54">
    <property type="entry name" value="DSBA FAMILY PROTEIN"/>
    <property type="match status" value="1"/>
</dbReference>
<dbReference type="Pfam" id="PF01323">
    <property type="entry name" value="DSBA"/>
    <property type="match status" value="1"/>
</dbReference>
<sequence length="221" mass="25405">MTIYYCYDAHCGWCYGFSKVISRLATEYQDHFHFEVLSGGMIPKETARPIKAMAGYIGEAYKRVEELADVQFGADYLWHIQNPDDSDWFPESLTPAIALCIFKEYQPEQQVAIVADFQKAMFEEGRDLSDGEAYRHLLEKYNIPADAFYEKLKDPTYAEKARYEFALCAQLEVTGFPKLLLQVNDTKFYLVAEGFTPYDTLTARLEKILQELSATNPVTPH</sequence>
<dbReference type="RefSeq" id="WP_114789963.1">
    <property type="nucleotide sequence ID" value="NZ_CP139960.1"/>
</dbReference>
<dbReference type="SUPFAM" id="SSF52833">
    <property type="entry name" value="Thioredoxin-like"/>
    <property type="match status" value="1"/>
</dbReference>
<dbReference type="Gene3D" id="3.40.30.10">
    <property type="entry name" value="Glutaredoxin"/>
    <property type="match status" value="1"/>
</dbReference>
<evidence type="ECO:0000259" key="1">
    <source>
        <dbReference type="Pfam" id="PF01323"/>
    </source>
</evidence>
<feature type="domain" description="DSBA-like thioredoxin" evidence="1">
    <location>
        <begin position="6"/>
        <end position="204"/>
    </location>
</feature>
<gene>
    <name evidence="2" type="ORF">U0035_11615</name>
</gene>
<dbReference type="InterPro" id="IPR001853">
    <property type="entry name" value="DSBA-like_thioredoxin_dom"/>
</dbReference>
<name>A0ABZ0W2I6_9BACT</name>
<dbReference type="PANTHER" id="PTHR13887">
    <property type="entry name" value="GLUTATHIONE S-TRANSFERASE KAPPA"/>
    <property type="match status" value="1"/>
</dbReference>